<dbReference type="OrthoDB" id="25131at2759"/>
<evidence type="ECO:0000313" key="2">
    <source>
        <dbReference type="Proteomes" id="UP000094043"/>
    </source>
</evidence>
<sequence>MHNINRIAFPDLKKNDPREVYSNYTIVWLDDTTARYLNDVKQDSPTDYHLQKGESMVFGINHWTDGDKILAGKPPNPRGEMRDL</sequence>
<dbReference type="GeneID" id="91087139"/>
<keyword evidence="2" id="KW-1185">Reference proteome</keyword>
<organism evidence="1 2">
    <name type="scientific">Cryptococcus depauperatus CBS 7841</name>
    <dbReference type="NCBI Taxonomy" id="1295531"/>
    <lineage>
        <taxon>Eukaryota</taxon>
        <taxon>Fungi</taxon>
        <taxon>Dikarya</taxon>
        <taxon>Basidiomycota</taxon>
        <taxon>Agaricomycotina</taxon>
        <taxon>Tremellomycetes</taxon>
        <taxon>Tremellales</taxon>
        <taxon>Cryptococcaceae</taxon>
        <taxon>Cryptococcus</taxon>
    </lineage>
</organism>
<dbReference type="AlphaFoldDB" id="A0A1E3ID38"/>
<name>A0A1E3ID38_9TREE</name>
<gene>
    <name evidence="1" type="ORF">L203_102928</name>
</gene>
<reference evidence="1" key="3">
    <citation type="submission" date="2024-01" db="EMBL/GenBank/DDBJ databases">
        <authorList>
            <person name="Coelho M.A."/>
            <person name="David-Palma M."/>
            <person name="Shea T."/>
            <person name="Sun S."/>
            <person name="Cuomo C.A."/>
            <person name="Heitman J."/>
        </authorList>
    </citation>
    <scope>NUCLEOTIDE SEQUENCE</scope>
    <source>
        <strain evidence="1">CBS 7841</strain>
    </source>
</reference>
<dbReference type="KEGG" id="cdep:91087139"/>
<evidence type="ECO:0000313" key="1">
    <source>
        <dbReference type="EMBL" id="WVN87733.1"/>
    </source>
</evidence>
<dbReference type="EMBL" id="CP143786">
    <property type="protein sequence ID" value="WVN87733.1"/>
    <property type="molecule type" value="Genomic_DNA"/>
</dbReference>
<dbReference type="Proteomes" id="UP000094043">
    <property type="component" value="Chromosome 3"/>
</dbReference>
<reference evidence="1" key="1">
    <citation type="submission" date="2016-06" db="EMBL/GenBank/DDBJ databases">
        <authorList>
            <person name="Cuomo C."/>
            <person name="Litvintseva A."/>
            <person name="Heitman J."/>
            <person name="Chen Y."/>
            <person name="Sun S."/>
            <person name="Springer D."/>
            <person name="Dromer F."/>
            <person name="Young S."/>
            <person name="Zeng Q."/>
            <person name="Chapman S."/>
            <person name="Gujja S."/>
            <person name="Saif S."/>
            <person name="Birren B."/>
        </authorList>
    </citation>
    <scope>NUCLEOTIDE SEQUENCE</scope>
    <source>
        <strain evidence="1">CBS 7841</strain>
    </source>
</reference>
<protein>
    <submittedName>
        <fullName evidence="1">Uncharacterized protein</fullName>
    </submittedName>
</protein>
<dbReference type="RefSeq" id="XP_066068433.1">
    <property type="nucleotide sequence ID" value="XM_066212336.1"/>
</dbReference>
<reference evidence="1" key="2">
    <citation type="journal article" date="2022" name="Elife">
        <title>Obligate sexual reproduction of a homothallic fungus closely related to the Cryptococcus pathogenic species complex.</title>
        <authorList>
            <person name="Passer A.R."/>
            <person name="Clancey S.A."/>
            <person name="Shea T."/>
            <person name="David-Palma M."/>
            <person name="Averette A.F."/>
            <person name="Boekhout T."/>
            <person name="Porcel B.M."/>
            <person name="Nowrousian M."/>
            <person name="Cuomo C.A."/>
            <person name="Sun S."/>
            <person name="Heitman J."/>
            <person name="Coelho M.A."/>
        </authorList>
    </citation>
    <scope>NUCLEOTIDE SEQUENCE</scope>
    <source>
        <strain evidence="1">CBS 7841</strain>
    </source>
</reference>
<dbReference type="VEuPathDB" id="FungiDB:L203_04733"/>
<proteinExistence type="predicted"/>
<accession>A0A1E3ID38</accession>